<dbReference type="InterPro" id="IPR036129">
    <property type="entry name" value="Glycerate_kinase_sf"/>
</dbReference>
<dbReference type="Gene3D" id="3.90.1510.10">
    <property type="entry name" value="Glycerate kinase, domain 2"/>
    <property type="match status" value="1"/>
</dbReference>
<evidence type="ECO:0000256" key="3">
    <source>
        <dbReference type="ARBA" id="ARBA00022777"/>
    </source>
</evidence>
<accession>A0A084AB40</accession>
<dbReference type="EMBL" id="AZSI01000042">
    <property type="protein sequence ID" value="KEY62519.1"/>
    <property type="molecule type" value="Genomic_DNA"/>
</dbReference>
<dbReference type="Gene3D" id="3.40.50.10350">
    <property type="entry name" value="Glycerate kinase, domain 1"/>
    <property type="match status" value="1"/>
</dbReference>
<dbReference type="PIRSF" id="PIRSF006078">
    <property type="entry name" value="GlxK"/>
    <property type="match status" value="1"/>
</dbReference>
<dbReference type="PATRIC" id="fig|1415168.3.peg.1395"/>
<organism evidence="5 6">
    <name type="scientific">Lactococcus cremoris subsp. cremoris GE214</name>
    <dbReference type="NCBI Taxonomy" id="1415168"/>
    <lineage>
        <taxon>Bacteria</taxon>
        <taxon>Bacillati</taxon>
        <taxon>Bacillota</taxon>
        <taxon>Bacilli</taxon>
        <taxon>Lactobacillales</taxon>
        <taxon>Streptococcaceae</taxon>
        <taxon>Lactococcus</taxon>
        <taxon>Lactococcus cremoris subsp. cremoris</taxon>
    </lineage>
</organism>
<dbReference type="AlphaFoldDB" id="A0A084AB40"/>
<dbReference type="PANTHER" id="PTHR21599:SF0">
    <property type="entry name" value="GLYCERATE KINASE"/>
    <property type="match status" value="1"/>
</dbReference>
<evidence type="ECO:0000313" key="6">
    <source>
        <dbReference type="Proteomes" id="UP000028401"/>
    </source>
</evidence>
<dbReference type="InterPro" id="IPR018197">
    <property type="entry name" value="Glycerate_kinase_RE-like"/>
</dbReference>
<name>A0A084AB40_LACLC</name>
<dbReference type="SUPFAM" id="SSF110738">
    <property type="entry name" value="Glycerate kinase I"/>
    <property type="match status" value="1"/>
</dbReference>
<dbReference type="NCBIfam" id="TIGR00045">
    <property type="entry name" value="glycerate kinase"/>
    <property type="match status" value="1"/>
</dbReference>
<comment type="similarity">
    <text evidence="1 4">Belongs to the glycerate kinase type-1 family.</text>
</comment>
<dbReference type="GO" id="GO:0031388">
    <property type="term" value="P:organic acid phosphorylation"/>
    <property type="evidence" value="ECO:0007669"/>
    <property type="project" value="UniProtKB-UniRule"/>
</dbReference>
<keyword evidence="3 4" id="KW-0418">Kinase</keyword>
<dbReference type="GO" id="GO:0008887">
    <property type="term" value="F:glycerate kinase activity"/>
    <property type="evidence" value="ECO:0007669"/>
    <property type="project" value="UniProtKB-UniRule"/>
</dbReference>
<evidence type="ECO:0000256" key="4">
    <source>
        <dbReference type="PIRNR" id="PIRNR006078"/>
    </source>
</evidence>
<sequence>MNKKFVLAPDSFKESLSAKEVCQAMERGIKKVFPEAEIILAPMADGGEGTIEALIDATEGRRVFKNVRGPLENSEVEAYFGILGNSDTAVIEMAKASGLELLALKDRNPLITSTYGTGQLIKAAIDEGMHKIIIGIGGSATNDGGSGMARALGAKFLDEKGEEIPSGGGFLKKLNQIDMSNFDKRLQEVEIFIASDVTNPLVGKNGASYVFGPQKGASAKMVEELDENMNHYANIIYRDLGKDIKNKAGAGAAGGLGAGLLAFTDAEMKLGIELVANNIHLEDKIKEADYIFTGEGGMDYQTKFGKAPFGVSKLAKKYKKPCFALAGHIGEGIEVLYEEGMTAIFGIQGTAQTLPEALKSGTKNIERTSENIARILSITEY</sequence>
<proteinExistence type="inferred from homology"/>
<comment type="caution">
    <text evidence="5">The sequence shown here is derived from an EMBL/GenBank/DDBJ whole genome shotgun (WGS) entry which is preliminary data.</text>
</comment>
<dbReference type="RefSeq" id="WP_011675819.1">
    <property type="nucleotide sequence ID" value="NZ_AZSI01000042.1"/>
</dbReference>
<evidence type="ECO:0000256" key="1">
    <source>
        <dbReference type="ARBA" id="ARBA00006284"/>
    </source>
</evidence>
<gene>
    <name evidence="5" type="ORF">U725_01328</name>
</gene>
<dbReference type="PANTHER" id="PTHR21599">
    <property type="entry name" value="GLYCERATE KINASE"/>
    <property type="match status" value="1"/>
</dbReference>
<evidence type="ECO:0000313" key="5">
    <source>
        <dbReference type="EMBL" id="KEY62519.1"/>
    </source>
</evidence>
<reference evidence="5 6" key="1">
    <citation type="submission" date="2014-06" db="EMBL/GenBank/DDBJ databases">
        <title>Draft genome sequence of the putrescine producing strain Lactococcus lactis subsp cremoris GE214.</title>
        <authorList>
            <person name="Ladero V."/>
            <person name="Linares D.M."/>
            <person name="del Rio B."/>
            <person name="Mayo B."/>
            <person name="Martin M.C."/>
            <person name="Fernandez M."/>
            <person name="Alvarez M.A."/>
        </authorList>
    </citation>
    <scope>NUCLEOTIDE SEQUENCE [LARGE SCALE GENOMIC DNA]</scope>
    <source>
        <strain evidence="5 6">GE214</strain>
    </source>
</reference>
<keyword evidence="2 4" id="KW-0808">Transferase</keyword>
<protein>
    <submittedName>
        <fullName evidence="5">Glycerate kinase</fullName>
    </submittedName>
</protein>
<dbReference type="InterPro" id="IPR004381">
    <property type="entry name" value="Glycerate_kinase"/>
</dbReference>
<evidence type="ECO:0000256" key="2">
    <source>
        <dbReference type="ARBA" id="ARBA00022679"/>
    </source>
</evidence>
<dbReference type="Pfam" id="PF02595">
    <property type="entry name" value="Gly_kinase"/>
    <property type="match status" value="1"/>
</dbReference>
<dbReference type="InterPro" id="IPR018193">
    <property type="entry name" value="Glyc_kinase_flavodox-like_fold"/>
</dbReference>
<dbReference type="Proteomes" id="UP000028401">
    <property type="component" value="Unassembled WGS sequence"/>
</dbReference>